<evidence type="ECO:0000256" key="7">
    <source>
        <dbReference type="SAM" id="MobiDB-lite"/>
    </source>
</evidence>
<keyword evidence="3" id="KW-0479">Metal-binding</keyword>
<dbReference type="InterPro" id="IPR001932">
    <property type="entry name" value="PPM-type_phosphatase-like_dom"/>
</dbReference>
<proteinExistence type="inferred from homology"/>
<dbReference type="AlphaFoldDB" id="A0ABD3P430"/>
<evidence type="ECO:0000259" key="9">
    <source>
        <dbReference type="PROSITE" id="PS51746"/>
    </source>
</evidence>
<keyword evidence="4 6" id="KW-0378">Hydrolase</keyword>
<evidence type="ECO:0000256" key="3">
    <source>
        <dbReference type="ARBA" id="ARBA00022723"/>
    </source>
</evidence>
<dbReference type="SUPFAM" id="SSF81606">
    <property type="entry name" value="PP2C-like"/>
    <property type="match status" value="1"/>
</dbReference>
<dbReference type="Pfam" id="PF00481">
    <property type="entry name" value="PP2C"/>
    <property type="match status" value="1"/>
</dbReference>
<feature type="transmembrane region" description="Helical" evidence="8">
    <location>
        <begin position="540"/>
        <end position="561"/>
    </location>
</feature>
<keyword evidence="5 6" id="KW-0904">Protein phosphatase</keyword>
<dbReference type="SMART" id="SM00332">
    <property type="entry name" value="PP2Cc"/>
    <property type="match status" value="1"/>
</dbReference>
<evidence type="ECO:0000256" key="1">
    <source>
        <dbReference type="ARBA" id="ARBA00004170"/>
    </source>
</evidence>
<sequence length="726" mass="80639">MAASIAEDMNPTRRNNMEDVHAFHPPGTWNAPDNNATFIGVYDGHGGRGIVDYLEDNFSCNVAKEWHFGEKSEGPENVNVQNKKRRLDDDGVVAVDGIKNDESKDVGDDDGQTIRKALERAFLLTDIQSRMAGIQTSGATVACCIVLPKFTADNSLESISVHCANAGDARIVLSSSDARLSKTGSNTRCGASVNKGAKGKARRLTHDHKATDPEEIARIQSSGGMMLRGRVLGVLAVARSLGDHGLKEFVIGRPYLSSTVVEVQRDESSAKTGNNAEMIAPLTDGEFLIVACDGLWDVVEDQEAVDLVRNFISDKTSIHSLKSRQDKAARYLIDEALRRGSTDNITVIVYWFRLKQLNTALPPPASLLTQRRPTLLCRPQQLAQHHNQTMRMQSPASTGLLPASYSRRRRNRNESPMERNSSYQEVLDVEIPPGHQHGASPRVRSAIHKKLTHKATSSDSENDENDENRINRTRMNRACPYEEGYEDVLPKPPPLSDFLVNDRNYQSYLVGGRSGYAYRGLRGKGVLESNGKSWYSEPAFLVKLCAGWSFVGMIFLIYIAMMLELQPLYIKGVAAKSNISNDGSYRFKKETSNALKAAAAYFLTMVLSLIYLQVKDLNLEVNPHIGRICHLRRVISSAYFRYRRRHYDSIPDNSPHLPHKSFGPTLPLHNSHKDDRMLVSRRRTKKNNASHSLGDDEGNAMGGVFSFFQRLGLGGGSSAKGRKKNR</sequence>
<feature type="region of interest" description="Disordered" evidence="7">
    <location>
        <begin position="386"/>
        <end position="474"/>
    </location>
</feature>
<name>A0ABD3P430_9STRA</name>
<dbReference type="GO" id="GO:0016020">
    <property type="term" value="C:membrane"/>
    <property type="evidence" value="ECO:0007669"/>
    <property type="project" value="UniProtKB-SubCell"/>
</dbReference>
<dbReference type="PANTHER" id="PTHR13832:SF837">
    <property type="entry name" value="PROTEIN PHOSPHATASE 2C-LIKE DOMAIN-CONTAINING PROTEIN 1"/>
    <property type="match status" value="1"/>
</dbReference>
<comment type="caution">
    <text evidence="10">The sequence shown here is derived from an EMBL/GenBank/DDBJ whole genome shotgun (WGS) entry which is preliminary data.</text>
</comment>
<evidence type="ECO:0000313" key="11">
    <source>
        <dbReference type="Proteomes" id="UP001530400"/>
    </source>
</evidence>
<keyword evidence="8" id="KW-0812">Transmembrane</keyword>
<dbReference type="Gene3D" id="3.60.40.10">
    <property type="entry name" value="PPM-type phosphatase domain"/>
    <property type="match status" value="1"/>
</dbReference>
<feature type="compositionally biased region" description="Polar residues" evidence="7">
    <location>
        <begin position="386"/>
        <end position="397"/>
    </location>
</feature>
<organism evidence="10 11">
    <name type="scientific">Cyclotella atomus</name>
    <dbReference type="NCBI Taxonomy" id="382360"/>
    <lineage>
        <taxon>Eukaryota</taxon>
        <taxon>Sar</taxon>
        <taxon>Stramenopiles</taxon>
        <taxon>Ochrophyta</taxon>
        <taxon>Bacillariophyta</taxon>
        <taxon>Coscinodiscophyceae</taxon>
        <taxon>Thalassiosirophycidae</taxon>
        <taxon>Stephanodiscales</taxon>
        <taxon>Stephanodiscaceae</taxon>
        <taxon>Cyclotella</taxon>
    </lineage>
</organism>
<dbReference type="EMBL" id="JALLPJ020000803">
    <property type="protein sequence ID" value="KAL3782513.1"/>
    <property type="molecule type" value="Genomic_DNA"/>
</dbReference>
<evidence type="ECO:0000313" key="10">
    <source>
        <dbReference type="EMBL" id="KAL3782513.1"/>
    </source>
</evidence>
<feature type="compositionally biased region" description="Basic residues" evidence="7">
    <location>
        <begin position="197"/>
        <end position="206"/>
    </location>
</feature>
<comment type="subcellular location">
    <subcellularLocation>
        <location evidence="1">Membrane</location>
        <topology evidence="1">Peripheral membrane protein</topology>
    </subcellularLocation>
</comment>
<keyword evidence="8" id="KW-0472">Membrane</keyword>
<dbReference type="Proteomes" id="UP001530400">
    <property type="component" value="Unassembled WGS sequence"/>
</dbReference>
<evidence type="ECO:0000256" key="6">
    <source>
        <dbReference type="RuleBase" id="RU003465"/>
    </source>
</evidence>
<keyword evidence="11" id="KW-1185">Reference proteome</keyword>
<feature type="domain" description="PPM-type phosphatase" evidence="9">
    <location>
        <begin position="2"/>
        <end position="352"/>
    </location>
</feature>
<dbReference type="PANTHER" id="PTHR13832">
    <property type="entry name" value="PROTEIN PHOSPHATASE 2C"/>
    <property type="match status" value="1"/>
</dbReference>
<accession>A0ABD3P430</accession>
<dbReference type="PROSITE" id="PS51746">
    <property type="entry name" value="PPM_2"/>
    <property type="match status" value="1"/>
</dbReference>
<evidence type="ECO:0000256" key="2">
    <source>
        <dbReference type="ARBA" id="ARBA00006702"/>
    </source>
</evidence>
<dbReference type="PROSITE" id="PS01032">
    <property type="entry name" value="PPM_1"/>
    <property type="match status" value="1"/>
</dbReference>
<evidence type="ECO:0000256" key="4">
    <source>
        <dbReference type="ARBA" id="ARBA00022801"/>
    </source>
</evidence>
<feature type="region of interest" description="Disordered" evidence="7">
    <location>
        <begin position="651"/>
        <end position="673"/>
    </location>
</feature>
<evidence type="ECO:0000256" key="5">
    <source>
        <dbReference type="ARBA" id="ARBA00022912"/>
    </source>
</evidence>
<feature type="region of interest" description="Disordered" evidence="7">
    <location>
        <begin position="184"/>
        <end position="209"/>
    </location>
</feature>
<reference evidence="10 11" key="1">
    <citation type="submission" date="2024-10" db="EMBL/GenBank/DDBJ databases">
        <title>Updated reference genomes for cyclostephanoid diatoms.</title>
        <authorList>
            <person name="Roberts W.R."/>
            <person name="Alverson A.J."/>
        </authorList>
    </citation>
    <scope>NUCLEOTIDE SEQUENCE [LARGE SCALE GENOMIC DNA]</scope>
    <source>
        <strain evidence="10 11">AJA010-31</strain>
    </source>
</reference>
<keyword evidence="8" id="KW-1133">Transmembrane helix</keyword>
<dbReference type="CDD" id="cd00143">
    <property type="entry name" value="PP2Cc"/>
    <property type="match status" value="1"/>
</dbReference>
<evidence type="ECO:0000256" key="8">
    <source>
        <dbReference type="SAM" id="Phobius"/>
    </source>
</evidence>
<feature type="transmembrane region" description="Helical" evidence="8">
    <location>
        <begin position="594"/>
        <end position="614"/>
    </location>
</feature>
<dbReference type="InterPro" id="IPR000222">
    <property type="entry name" value="PP2C_BS"/>
</dbReference>
<dbReference type="GO" id="GO:0046872">
    <property type="term" value="F:metal ion binding"/>
    <property type="evidence" value="ECO:0007669"/>
    <property type="project" value="UniProtKB-KW"/>
</dbReference>
<dbReference type="GO" id="GO:0004721">
    <property type="term" value="F:phosphoprotein phosphatase activity"/>
    <property type="evidence" value="ECO:0007669"/>
    <property type="project" value="UniProtKB-KW"/>
</dbReference>
<dbReference type="InterPro" id="IPR015655">
    <property type="entry name" value="PP2C"/>
</dbReference>
<comment type="similarity">
    <text evidence="2 6">Belongs to the PP2C family.</text>
</comment>
<dbReference type="InterPro" id="IPR036457">
    <property type="entry name" value="PPM-type-like_dom_sf"/>
</dbReference>
<protein>
    <recommendedName>
        <fullName evidence="9">PPM-type phosphatase domain-containing protein</fullName>
    </recommendedName>
</protein>
<gene>
    <name evidence="10" type="ORF">ACHAWO_005288</name>
</gene>